<evidence type="ECO:0000313" key="4">
    <source>
        <dbReference type="RefSeq" id="XP_014666392.1"/>
    </source>
</evidence>
<accession>A0ABM1E2H1</accession>
<name>A0ABM1E2H1_PRICU</name>
<feature type="region of interest" description="Disordered" evidence="1">
    <location>
        <begin position="217"/>
        <end position="286"/>
    </location>
</feature>
<dbReference type="RefSeq" id="XP_014666392.1">
    <property type="nucleotide sequence ID" value="XM_014810906.1"/>
</dbReference>
<evidence type="ECO:0000256" key="1">
    <source>
        <dbReference type="SAM" id="MobiDB-lite"/>
    </source>
</evidence>
<dbReference type="InterPro" id="IPR011993">
    <property type="entry name" value="PH-like_dom_sf"/>
</dbReference>
<dbReference type="Proteomes" id="UP000695022">
    <property type="component" value="Unplaced"/>
</dbReference>
<dbReference type="InterPro" id="IPR001849">
    <property type="entry name" value="PH_domain"/>
</dbReference>
<gene>
    <name evidence="4" type="primary">LOC106808270</name>
</gene>
<dbReference type="PANTHER" id="PTHR15126:SF4">
    <property type="entry name" value="SH3 DOMAIN-BINDING PROTEIN 2"/>
    <property type="match status" value="1"/>
</dbReference>
<dbReference type="Gene3D" id="2.30.29.30">
    <property type="entry name" value="Pleckstrin-homology domain (PH domain)/Phosphotyrosine-binding domain (PTB)"/>
    <property type="match status" value="1"/>
</dbReference>
<dbReference type="SUPFAM" id="SSF50729">
    <property type="entry name" value="PH domain-like"/>
    <property type="match status" value="1"/>
</dbReference>
<dbReference type="PROSITE" id="PS50003">
    <property type="entry name" value="PH_DOMAIN"/>
    <property type="match status" value="1"/>
</dbReference>
<dbReference type="SMART" id="SM00233">
    <property type="entry name" value="PH"/>
    <property type="match status" value="1"/>
</dbReference>
<feature type="region of interest" description="Disordered" evidence="1">
    <location>
        <begin position="335"/>
        <end position="443"/>
    </location>
</feature>
<organism evidence="3 4">
    <name type="scientific">Priapulus caudatus</name>
    <name type="common">Priapulid worm</name>
    <dbReference type="NCBI Taxonomy" id="37621"/>
    <lineage>
        <taxon>Eukaryota</taxon>
        <taxon>Metazoa</taxon>
        <taxon>Ecdysozoa</taxon>
        <taxon>Scalidophora</taxon>
        <taxon>Priapulida</taxon>
        <taxon>Priapulimorpha</taxon>
        <taxon>Priapulimorphida</taxon>
        <taxon>Priapulidae</taxon>
        <taxon>Priapulus</taxon>
    </lineage>
</organism>
<protein>
    <submittedName>
        <fullName evidence="4">Uncharacterized protein LOC106808270</fullName>
    </submittedName>
</protein>
<dbReference type="GeneID" id="106808270"/>
<feature type="compositionally biased region" description="Polar residues" evidence="1">
    <location>
        <begin position="234"/>
        <end position="243"/>
    </location>
</feature>
<keyword evidence="3" id="KW-1185">Reference proteome</keyword>
<feature type="domain" description="PH" evidence="2">
    <location>
        <begin position="25"/>
        <end position="132"/>
    </location>
</feature>
<reference evidence="4" key="1">
    <citation type="submission" date="2025-08" db="UniProtKB">
        <authorList>
            <consortium name="RefSeq"/>
        </authorList>
    </citation>
    <scope>IDENTIFICATION</scope>
</reference>
<evidence type="ECO:0000313" key="3">
    <source>
        <dbReference type="Proteomes" id="UP000695022"/>
    </source>
</evidence>
<evidence type="ECO:0000259" key="2">
    <source>
        <dbReference type="PROSITE" id="PS50003"/>
    </source>
</evidence>
<proteinExistence type="predicted"/>
<dbReference type="InterPro" id="IPR035848">
    <property type="entry name" value="SH3BP2"/>
</dbReference>
<sequence>MQQPCVDVPQPHAEIGAQALTDDDQCTHCGHLRRRSLQIITGKCTWTATYVVLHAGCIYYYDSEVAQKQIKSYSLFGYNRVERDQMQYRGREARHVMKIVPMFHEHFKSYRLAAASKLELQTWMLHIRNEIKRIHSQYAVDDMTTTVGSTEASTVSRSTQSVVNSVALPLPLRSVAHRSTDTEQQNIEFDELEESVYDTLDDAYLRPLELIWRDRRDDSREDSDDDSIGYDVLSMTTQPNQSGLRPALPPRRSPSPSSASEDIAKGYPTTSRPPWMMRPRADTNPFQDENLEGLYLTVVNSEEGATSATSGVHVTDPADTAWLPDKQEALPGAFHPIPRPRSGASCLSRKPPPIPTREEPRATVRTKRLPSELEEDSDIASRLSMALMSRQKQHRARPEGMSTIETSSEDSPVTDDLPISKDSLVSEDSPVSETQKQQCDDDDNTYETATYTMQDDTYEFYDAAYFPTDDKEDSTRTMQAIRQNGAFMVAEHPREAHRRLFL</sequence>
<dbReference type="Pfam" id="PF00169">
    <property type="entry name" value="PH"/>
    <property type="match status" value="1"/>
</dbReference>
<dbReference type="PANTHER" id="PTHR15126">
    <property type="entry name" value="SH3-BINDING"/>
    <property type="match status" value="1"/>
</dbReference>